<name>A0A8K0XTI7_9AGAR</name>
<keyword evidence="3" id="KW-0677">Repeat</keyword>
<dbReference type="InterPro" id="IPR015943">
    <property type="entry name" value="WD40/YVTN_repeat-like_dom_sf"/>
</dbReference>
<dbReference type="InterPro" id="IPR020472">
    <property type="entry name" value="WD40_PAC1"/>
</dbReference>
<feature type="compositionally biased region" description="Polar residues" evidence="5">
    <location>
        <begin position="508"/>
        <end position="518"/>
    </location>
</feature>
<dbReference type="SMART" id="SM00320">
    <property type="entry name" value="WD40"/>
    <property type="match status" value="8"/>
</dbReference>
<dbReference type="PROSITE" id="PS50082">
    <property type="entry name" value="WD_REPEATS_2"/>
    <property type="match status" value="4"/>
</dbReference>
<dbReference type="CDD" id="cd17041">
    <property type="entry name" value="Ubl_WDR48"/>
    <property type="match status" value="1"/>
</dbReference>
<feature type="compositionally biased region" description="Basic and acidic residues" evidence="5">
    <location>
        <begin position="832"/>
        <end position="847"/>
    </location>
</feature>
<organism evidence="6 7">
    <name type="scientific">Cristinia sonorae</name>
    <dbReference type="NCBI Taxonomy" id="1940300"/>
    <lineage>
        <taxon>Eukaryota</taxon>
        <taxon>Fungi</taxon>
        <taxon>Dikarya</taxon>
        <taxon>Basidiomycota</taxon>
        <taxon>Agaricomycotina</taxon>
        <taxon>Agaricomycetes</taxon>
        <taxon>Agaricomycetidae</taxon>
        <taxon>Agaricales</taxon>
        <taxon>Pleurotineae</taxon>
        <taxon>Stephanosporaceae</taxon>
        <taxon>Cristinia</taxon>
    </lineage>
</organism>
<evidence type="ECO:0000256" key="2">
    <source>
        <dbReference type="ARBA" id="ARBA00022574"/>
    </source>
</evidence>
<evidence type="ECO:0000313" key="7">
    <source>
        <dbReference type="Proteomes" id="UP000813824"/>
    </source>
</evidence>
<comment type="similarity">
    <text evidence="1">Belongs to the WD repeat WDR48 family.</text>
</comment>
<feature type="repeat" description="WD" evidence="4">
    <location>
        <begin position="200"/>
        <end position="232"/>
    </location>
</feature>
<feature type="region of interest" description="Disordered" evidence="5">
    <location>
        <begin position="502"/>
        <end position="538"/>
    </location>
</feature>
<evidence type="ECO:0000313" key="6">
    <source>
        <dbReference type="EMBL" id="KAH8105298.1"/>
    </source>
</evidence>
<dbReference type="PRINTS" id="PR00320">
    <property type="entry name" value="GPROTEINBRPT"/>
</dbReference>
<dbReference type="InterPro" id="IPR019775">
    <property type="entry name" value="WD40_repeat_CS"/>
</dbReference>
<feature type="region of interest" description="Disordered" evidence="5">
    <location>
        <begin position="132"/>
        <end position="183"/>
    </location>
</feature>
<feature type="compositionally biased region" description="Low complexity" evidence="5">
    <location>
        <begin position="966"/>
        <end position="982"/>
    </location>
</feature>
<dbReference type="Pfam" id="PF11816">
    <property type="entry name" value="DUF3337"/>
    <property type="match status" value="1"/>
</dbReference>
<keyword evidence="2 4" id="KW-0853">WD repeat</keyword>
<dbReference type="CDD" id="cd00200">
    <property type="entry name" value="WD40"/>
    <property type="match status" value="1"/>
</dbReference>
<feature type="compositionally biased region" description="Acidic residues" evidence="5">
    <location>
        <begin position="136"/>
        <end position="147"/>
    </location>
</feature>
<feature type="compositionally biased region" description="Polar residues" evidence="5">
    <location>
        <begin position="945"/>
        <end position="958"/>
    </location>
</feature>
<comment type="caution">
    <text evidence="6">The sequence shown here is derived from an EMBL/GenBank/DDBJ whole genome shotgun (WGS) entry which is preliminary data.</text>
</comment>
<feature type="repeat" description="WD" evidence="4">
    <location>
        <begin position="294"/>
        <end position="335"/>
    </location>
</feature>
<feature type="repeat" description="WD" evidence="4">
    <location>
        <begin position="242"/>
        <end position="275"/>
    </location>
</feature>
<feature type="compositionally biased region" description="Low complexity" evidence="5">
    <location>
        <begin position="923"/>
        <end position="935"/>
    </location>
</feature>
<dbReference type="InterPro" id="IPR051246">
    <property type="entry name" value="WDR48"/>
</dbReference>
<feature type="compositionally biased region" description="Basic and acidic residues" evidence="5">
    <location>
        <begin position="720"/>
        <end position="731"/>
    </location>
</feature>
<proteinExistence type="inferred from homology"/>
<dbReference type="AlphaFoldDB" id="A0A8K0XTI7"/>
<dbReference type="OrthoDB" id="2421129at2759"/>
<dbReference type="GO" id="GO:0000724">
    <property type="term" value="P:double-strand break repair via homologous recombination"/>
    <property type="evidence" value="ECO:0007669"/>
    <property type="project" value="TreeGrafter"/>
</dbReference>
<keyword evidence="7" id="KW-1185">Reference proteome</keyword>
<feature type="region of interest" description="Disordered" evidence="5">
    <location>
        <begin position="711"/>
        <end position="731"/>
    </location>
</feature>
<evidence type="ECO:0000256" key="3">
    <source>
        <dbReference type="ARBA" id="ARBA00022737"/>
    </source>
</evidence>
<evidence type="ECO:0000256" key="5">
    <source>
        <dbReference type="SAM" id="MobiDB-lite"/>
    </source>
</evidence>
<sequence length="1256" mass="137301">MVVPQPRRRLSYVIPSPADPPPRLQLPPHGYPRNGSIGPIITPLRSDDVHAHVQPRRPNHPRHRLGVACLALDTSTQLVGRANPEGILYSGGRDGLVISWDLGVPMKRRSKRYGVSTDSLRRSTGRWEVMTGWADDVPDDDFDEDEGKSDGDILGEAKPNGSRRRRRNAGPESDIPYEEQWETDTSAFQEGTTSRFRQSAQMHSDWVNDIILTNHNQTVVTASSDGTVRTWNPHVISEPTIVGQHADYVRCLTYCREQNWIASGSFDRTVKLWDLANVPSPKQDPLITLQAPEASGPKASIYALASDPFGNIIATGSPERVIRMWDPRSGKRIGKLVGHTDNIRAILVSEDSRYLLTGSADASIKLWSLSSQRCLHTFTHHTESVWSLFSNHPSLESFYSGDRSGLVCKVDVENCSDVSEGECVVLCQESNDRCSSSHEGISKIVAMDDNLLWTASGNSSIRRWKVPGPRSVRASVYATGETVDSPSSSELPLLYNSIKRRSLDGTHPRTSPSPTRQGNGLRASHTPSLSGSHLSEGVASLHDKEGEETWYGIPFESLVRLTSPNETFTTFGMLRGRDPEIATLYSAASVMSIPRVVRSPLQTLFHHAQMQRSSSPMPGDTTTSKAEETVHPSKIARQEYLEREVAADAVPLYSTPDEVIQGDSGLVRCAILNDRMRALTVDTAGSVAVWDILRGSCLGMFSSEDVSAASFRGSTASDGSGEREHSPREALETVRERIEGEAVVMPWATVDTKTGVLTVHLNEKCFDAEIYADEAGYPSDRQFSDEIRLNLGKWLLRNIFLGFIKEQQRMVARRNHDNNHRINRPTAPTHIDTTHRGHSPESSRRSSSDVSRTTIPAPRSASIVTSPNIIPAVTPSVNRSTKSSPLLTPMIPISLVQRDSLLSPIPQSPGSTDATPLARPHRAYATEGSASTAAGGKDGDYFSLRSRQPASTSGTTPDDFSGWGGPNAKPTPAAETPTAAQPTPTPSTPGTSFMNRFKVFGSKSGKRNANDVGTSNAGSAQAEGATSAANAVTSPAPKTPLQHLLAEPITPPSSSEAPTLPIPPDTSIIISEEAMSGWTTIYRGHVSDTSHDVRVLEETMPVWLLEYLLANKTPSIPIVKISFILLPYAAREGEEQLPELLNTSQAKLTASRFLRVKKLTYHVQDKLDKLSAAGRTPAQGTPRSSVDSRSVSPHTVRSRSPSKADREGRPRAEEVFEILCNDMVLPLNMTLAAVRQFVWRSAGELTMHYRKKAVPQ</sequence>
<dbReference type="SUPFAM" id="SSF50978">
    <property type="entry name" value="WD40 repeat-like"/>
    <property type="match status" value="1"/>
</dbReference>
<dbReference type="PANTHER" id="PTHR19862">
    <property type="entry name" value="WD REPEAT-CONTAINING PROTEIN 48"/>
    <property type="match status" value="1"/>
</dbReference>
<dbReference type="EMBL" id="JAEVFJ010000004">
    <property type="protein sequence ID" value="KAH8105298.1"/>
    <property type="molecule type" value="Genomic_DNA"/>
</dbReference>
<feature type="repeat" description="WD" evidence="4">
    <location>
        <begin position="336"/>
        <end position="377"/>
    </location>
</feature>
<dbReference type="GO" id="GO:0043130">
    <property type="term" value="F:ubiquitin binding"/>
    <property type="evidence" value="ECO:0007669"/>
    <property type="project" value="TreeGrafter"/>
</dbReference>
<dbReference type="Proteomes" id="UP000813824">
    <property type="component" value="Unassembled WGS sequence"/>
</dbReference>
<feature type="region of interest" description="Disordered" evidence="5">
    <location>
        <begin position="923"/>
        <end position="1036"/>
    </location>
</feature>
<feature type="region of interest" description="Disordered" evidence="5">
    <location>
        <begin position="817"/>
        <end position="862"/>
    </location>
</feature>
<dbReference type="InterPro" id="IPR021772">
    <property type="entry name" value="WDR48/Bun107"/>
</dbReference>
<feature type="region of interest" description="Disordered" evidence="5">
    <location>
        <begin position="608"/>
        <end position="630"/>
    </location>
</feature>
<dbReference type="PROSITE" id="PS00678">
    <property type="entry name" value="WD_REPEATS_1"/>
    <property type="match status" value="1"/>
</dbReference>
<dbReference type="PANTHER" id="PTHR19862:SF14">
    <property type="entry name" value="WD REPEAT-CONTAINING PROTEIN 48"/>
    <property type="match status" value="1"/>
</dbReference>
<protein>
    <submittedName>
        <fullName evidence="6">WD40 repeat-like protein</fullName>
    </submittedName>
</protein>
<feature type="compositionally biased region" description="Polar residues" evidence="5">
    <location>
        <begin position="610"/>
        <end position="624"/>
    </location>
</feature>
<reference evidence="6" key="1">
    <citation type="journal article" date="2021" name="New Phytol.">
        <title>Evolutionary innovations through gain and loss of genes in the ectomycorrhizal Boletales.</title>
        <authorList>
            <person name="Wu G."/>
            <person name="Miyauchi S."/>
            <person name="Morin E."/>
            <person name="Kuo A."/>
            <person name="Drula E."/>
            <person name="Varga T."/>
            <person name="Kohler A."/>
            <person name="Feng B."/>
            <person name="Cao Y."/>
            <person name="Lipzen A."/>
            <person name="Daum C."/>
            <person name="Hundley H."/>
            <person name="Pangilinan J."/>
            <person name="Johnson J."/>
            <person name="Barry K."/>
            <person name="LaButti K."/>
            <person name="Ng V."/>
            <person name="Ahrendt S."/>
            <person name="Min B."/>
            <person name="Choi I.G."/>
            <person name="Park H."/>
            <person name="Plett J.M."/>
            <person name="Magnuson J."/>
            <person name="Spatafora J.W."/>
            <person name="Nagy L.G."/>
            <person name="Henrissat B."/>
            <person name="Grigoriev I.V."/>
            <person name="Yang Z.L."/>
            <person name="Xu J."/>
            <person name="Martin F.M."/>
        </authorList>
    </citation>
    <scope>NUCLEOTIDE SEQUENCE</scope>
    <source>
        <strain evidence="6">KKN 215</strain>
    </source>
</reference>
<dbReference type="Pfam" id="PF00400">
    <property type="entry name" value="WD40"/>
    <property type="match status" value="5"/>
</dbReference>
<dbReference type="Gene3D" id="2.130.10.10">
    <property type="entry name" value="YVTN repeat-like/Quinoprotein amine dehydrogenase"/>
    <property type="match status" value="2"/>
</dbReference>
<dbReference type="InterPro" id="IPR036322">
    <property type="entry name" value="WD40_repeat_dom_sf"/>
</dbReference>
<dbReference type="InterPro" id="IPR001680">
    <property type="entry name" value="WD40_rpt"/>
</dbReference>
<feature type="region of interest" description="Disordered" evidence="5">
    <location>
        <begin position="1171"/>
        <end position="1210"/>
    </location>
</feature>
<evidence type="ECO:0000256" key="1">
    <source>
        <dbReference type="ARBA" id="ARBA00006917"/>
    </source>
</evidence>
<dbReference type="PROSITE" id="PS50294">
    <property type="entry name" value="WD_REPEATS_REGION"/>
    <property type="match status" value="4"/>
</dbReference>
<accession>A0A8K0XTI7</accession>
<evidence type="ECO:0000256" key="4">
    <source>
        <dbReference type="PROSITE-ProRule" id="PRU00221"/>
    </source>
</evidence>
<gene>
    <name evidence="6" type="ORF">BXZ70DRAFT_920236</name>
</gene>
<feature type="compositionally biased region" description="Low complexity" evidence="5">
    <location>
        <begin position="1182"/>
        <end position="1193"/>
    </location>
</feature>